<dbReference type="AlphaFoldDB" id="A0A5P3VWC4"/>
<evidence type="ECO:0000313" key="2">
    <source>
        <dbReference type="Proteomes" id="UP000325743"/>
    </source>
</evidence>
<dbReference type="EMBL" id="CP032520">
    <property type="protein sequence ID" value="QEZ48999.1"/>
    <property type="molecule type" value="Genomic_DNA"/>
</dbReference>
<evidence type="ECO:0000313" key="1">
    <source>
        <dbReference type="EMBL" id="QEZ48999.1"/>
    </source>
</evidence>
<keyword evidence="1" id="KW-0614">Plasmid</keyword>
<organism evidence="1 2">
    <name type="scientific">Cupriavidus oxalaticus</name>
    <dbReference type="NCBI Taxonomy" id="96344"/>
    <lineage>
        <taxon>Bacteria</taxon>
        <taxon>Pseudomonadati</taxon>
        <taxon>Pseudomonadota</taxon>
        <taxon>Betaproteobacteria</taxon>
        <taxon>Burkholderiales</taxon>
        <taxon>Burkholderiaceae</taxon>
        <taxon>Cupriavidus</taxon>
    </lineage>
</organism>
<reference evidence="1 2" key="1">
    <citation type="submission" date="2018-09" db="EMBL/GenBank/DDBJ databases">
        <title>Complete genome sequence of Cupriavidus oxalaticus T2, a bacterium capable of phenol tolerance and degradation.</title>
        <authorList>
            <person name="Yan J."/>
        </authorList>
    </citation>
    <scope>NUCLEOTIDE SEQUENCE [LARGE SCALE GENOMIC DNA]</scope>
    <source>
        <strain evidence="1 2">T2</strain>
        <plasmid evidence="1 2">unnamed1</plasmid>
    </source>
</reference>
<dbReference type="Proteomes" id="UP000325743">
    <property type="component" value="Plasmid unnamed1"/>
</dbReference>
<geneLocation type="plasmid" evidence="1">
    <name>unnamed1</name>
</geneLocation>
<name>A0A5P3VWC4_9BURK</name>
<gene>
    <name evidence="1" type="ORF">D2917_32635</name>
</gene>
<protein>
    <submittedName>
        <fullName evidence="1">Uncharacterized protein</fullName>
    </submittedName>
</protein>
<accession>A0A5P3VWC4</accession>
<proteinExistence type="predicted"/>
<sequence length="70" mass="7585">MASRDGGLRTGKPKAAVSHVPANCGLRALCQIDRLQGGMWSLPRAATPPLPGGKNHPVRRRIFRFPLQLS</sequence>